<proteinExistence type="predicted"/>
<name>A0A835BZ08_9POAL</name>
<gene>
    <name evidence="2" type="ORF">HU200_026218</name>
</gene>
<feature type="region of interest" description="Disordered" evidence="1">
    <location>
        <begin position="73"/>
        <end position="127"/>
    </location>
</feature>
<dbReference type="AlphaFoldDB" id="A0A835BZ08"/>
<evidence type="ECO:0000256" key="1">
    <source>
        <dbReference type="SAM" id="MobiDB-lite"/>
    </source>
</evidence>
<comment type="caution">
    <text evidence="2">The sequence shown here is derived from an EMBL/GenBank/DDBJ whole genome shotgun (WGS) entry which is preliminary data.</text>
</comment>
<feature type="region of interest" description="Disordered" evidence="1">
    <location>
        <begin position="151"/>
        <end position="206"/>
    </location>
</feature>
<feature type="compositionally biased region" description="Low complexity" evidence="1">
    <location>
        <begin position="190"/>
        <end position="199"/>
    </location>
</feature>
<organism evidence="2 3">
    <name type="scientific">Digitaria exilis</name>
    <dbReference type="NCBI Taxonomy" id="1010633"/>
    <lineage>
        <taxon>Eukaryota</taxon>
        <taxon>Viridiplantae</taxon>
        <taxon>Streptophyta</taxon>
        <taxon>Embryophyta</taxon>
        <taxon>Tracheophyta</taxon>
        <taxon>Spermatophyta</taxon>
        <taxon>Magnoliopsida</taxon>
        <taxon>Liliopsida</taxon>
        <taxon>Poales</taxon>
        <taxon>Poaceae</taxon>
        <taxon>PACMAD clade</taxon>
        <taxon>Panicoideae</taxon>
        <taxon>Panicodae</taxon>
        <taxon>Paniceae</taxon>
        <taxon>Anthephorinae</taxon>
        <taxon>Digitaria</taxon>
    </lineage>
</organism>
<reference evidence="2" key="1">
    <citation type="submission" date="2020-07" db="EMBL/GenBank/DDBJ databases">
        <title>Genome sequence and genetic diversity analysis of an under-domesticated orphan crop, white fonio (Digitaria exilis).</title>
        <authorList>
            <person name="Bennetzen J.L."/>
            <person name="Chen S."/>
            <person name="Ma X."/>
            <person name="Wang X."/>
            <person name="Yssel A.E.J."/>
            <person name="Chaluvadi S.R."/>
            <person name="Johnson M."/>
            <person name="Gangashetty P."/>
            <person name="Hamidou F."/>
            <person name="Sanogo M.D."/>
            <person name="Zwaenepoel A."/>
            <person name="Wallace J."/>
            <person name="Van De Peer Y."/>
            <person name="Van Deynze A."/>
        </authorList>
    </citation>
    <scope>NUCLEOTIDE SEQUENCE</scope>
    <source>
        <tissue evidence="2">Leaves</tissue>
    </source>
</reference>
<dbReference type="Proteomes" id="UP000636709">
    <property type="component" value="Unassembled WGS sequence"/>
</dbReference>
<dbReference type="EMBL" id="JACEFO010001719">
    <property type="protein sequence ID" value="KAF8717105.1"/>
    <property type="molecule type" value="Genomic_DNA"/>
</dbReference>
<evidence type="ECO:0000313" key="2">
    <source>
        <dbReference type="EMBL" id="KAF8717105.1"/>
    </source>
</evidence>
<evidence type="ECO:0000313" key="3">
    <source>
        <dbReference type="Proteomes" id="UP000636709"/>
    </source>
</evidence>
<keyword evidence="3" id="KW-1185">Reference proteome</keyword>
<sequence length="206" mass="21943">MAAATIYRPAPRVPQGPQALLSALPARTQLSRHGRQPVEQLHNTTLAAMVAHCPRSALCTACCCHRRRRREAKARRSTTTIGSQGGTAATSDAECEAGGAASVARDGASASRDGATSPALDGEASSGDEAEIKEVIYEVAVKVEDPVVAGEEQRARLGGRRRRVAGVRPDLQRQQREEEEVAGQHRGAARPRPALARAPRPTHRPK</sequence>
<protein>
    <submittedName>
        <fullName evidence="2">Uncharacterized protein</fullName>
    </submittedName>
</protein>
<accession>A0A835BZ08</accession>